<dbReference type="RefSeq" id="WP_184057845.1">
    <property type="nucleotide sequence ID" value="NZ_JACIJK010000006.1"/>
</dbReference>
<protein>
    <recommendedName>
        <fullName evidence="1">BLUF domain-containing protein</fullName>
    </recommendedName>
</protein>
<name>A0A7W9BDZ6_9SPHN</name>
<feature type="domain" description="BLUF" evidence="1">
    <location>
        <begin position="1"/>
        <end position="89"/>
    </location>
</feature>
<gene>
    <name evidence="2" type="ORF">FHS94_002343</name>
</gene>
<dbReference type="EMBL" id="JACIJK010000006">
    <property type="protein sequence ID" value="MBB5715497.1"/>
    <property type="molecule type" value="Genomic_DNA"/>
</dbReference>
<keyword evidence="3" id="KW-1185">Reference proteome</keyword>
<dbReference type="SMART" id="SM01034">
    <property type="entry name" value="BLUF"/>
    <property type="match status" value="1"/>
</dbReference>
<dbReference type="Proteomes" id="UP000546200">
    <property type="component" value="Unassembled WGS sequence"/>
</dbReference>
<dbReference type="Pfam" id="PF04940">
    <property type="entry name" value="BLUF"/>
    <property type="match status" value="1"/>
</dbReference>
<evidence type="ECO:0000313" key="3">
    <source>
        <dbReference type="Proteomes" id="UP000546200"/>
    </source>
</evidence>
<dbReference type="InterPro" id="IPR036046">
    <property type="entry name" value="Acylphosphatase-like_dom_sf"/>
</dbReference>
<evidence type="ECO:0000313" key="2">
    <source>
        <dbReference type="EMBL" id="MBB5715497.1"/>
    </source>
</evidence>
<comment type="caution">
    <text evidence="2">The sequence shown here is derived from an EMBL/GenBank/DDBJ whole genome shotgun (WGS) entry which is preliminary data.</text>
</comment>
<proteinExistence type="predicted"/>
<organism evidence="2 3">
    <name type="scientific">Sphingomonas aerophila</name>
    <dbReference type="NCBI Taxonomy" id="1344948"/>
    <lineage>
        <taxon>Bacteria</taxon>
        <taxon>Pseudomonadati</taxon>
        <taxon>Pseudomonadota</taxon>
        <taxon>Alphaproteobacteria</taxon>
        <taxon>Sphingomonadales</taxon>
        <taxon>Sphingomonadaceae</taxon>
        <taxon>Sphingomonas</taxon>
    </lineage>
</organism>
<dbReference type="PROSITE" id="PS50925">
    <property type="entry name" value="BLUF"/>
    <property type="match status" value="1"/>
</dbReference>
<dbReference type="InterPro" id="IPR007024">
    <property type="entry name" value="BLUF_domain"/>
</dbReference>
<dbReference type="Gene3D" id="3.30.70.100">
    <property type="match status" value="1"/>
</dbReference>
<dbReference type="AlphaFoldDB" id="A0A7W9BDZ6"/>
<evidence type="ECO:0000259" key="1">
    <source>
        <dbReference type="PROSITE" id="PS50925"/>
    </source>
</evidence>
<dbReference type="GO" id="GO:0071949">
    <property type="term" value="F:FAD binding"/>
    <property type="evidence" value="ECO:0007669"/>
    <property type="project" value="InterPro"/>
</dbReference>
<dbReference type="GO" id="GO:0009882">
    <property type="term" value="F:blue light photoreceptor activity"/>
    <property type="evidence" value="ECO:0007669"/>
    <property type="project" value="InterPro"/>
</dbReference>
<sequence>MLQLVYISSAVGTIDVGPVLAVSRRNNGRDSITGLLYADGKRFLQALEGPEDKVEEAFRRIQEDKRHRAMVVLSRRIVADREFGMWEMAARTPDQDGEAFLSRIDQLIARVDPNIRATFEGFARVRRAA</sequence>
<reference evidence="2 3" key="1">
    <citation type="submission" date="2020-08" db="EMBL/GenBank/DDBJ databases">
        <title>Genomic Encyclopedia of Type Strains, Phase IV (KMG-IV): sequencing the most valuable type-strain genomes for metagenomic binning, comparative biology and taxonomic classification.</title>
        <authorList>
            <person name="Goeker M."/>
        </authorList>
    </citation>
    <scope>NUCLEOTIDE SEQUENCE [LARGE SCALE GENOMIC DNA]</scope>
    <source>
        <strain evidence="2 3">DSM 100044</strain>
    </source>
</reference>
<dbReference type="SUPFAM" id="SSF54975">
    <property type="entry name" value="Acylphosphatase/BLUF domain-like"/>
    <property type="match status" value="1"/>
</dbReference>
<accession>A0A7W9BDZ6</accession>